<protein>
    <recommendedName>
        <fullName evidence="3">Reverse transcriptase domain-containing protein</fullName>
    </recommendedName>
</protein>
<evidence type="ECO:0000313" key="2">
    <source>
        <dbReference type="Proteomes" id="UP001148838"/>
    </source>
</evidence>
<dbReference type="PANTHER" id="PTHR47027:SF25">
    <property type="entry name" value="REVERSE TRANSCRIPTASE DOMAIN-CONTAINING PROTEIN"/>
    <property type="match status" value="1"/>
</dbReference>
<sequence length="189" mass="22021">MWRALMIFRLPAKVINLIKNMYATYTCYVEHQRELSEPIEVKTGVEQECPLSLILFLKAQDLVMTGAMNRRRGLQWGLIKRLEDLDFEDDLYLLAHSYKDMEMKLGDLDVEAANIGLKVNAKKTKEMRFRNLNTSEPRLDDQHIEQVNKFCYFGSVITTKEGRLMISKVEYIKPKESSRCCVRYGGLKS</sequence>
<accession>A0ABQ8STE8</accession>
<dbReference type="Proteomes" id="UP001148838">
    <property type="component" value="Unassembled WGS sequence"/>
</dbReference>
<proteinExistence type="predicted"/>
<comment type="caution">
    <text evidence="1">The sequence shown here is derived from an EMBL/GenBank/DDBJ whole genome shotgun (WGS) entry which is preliminary data.</text>
</comment>
<gene>
    <name evidence="1" type="ORF">ANN_17617</name>
</gene>
<dbReference type="EMBL" id="JAJSOF020000021">
    <property type="protein sequence ID" value="KAJ4437473.1"/>
    <property type="molecule type" value="Genomic_DNA"/>
</dbReference>
<evidence type="ECO:0000313" key="1">
    <source>
        <dbReference type="EMBL" id="KAJ4437473.1"/>
    </source>
</evidence>
<name>A0ABQ8STE8_PERAM</name>
<dbReference type="PANTHER" id="PTHR47027">
    <property type="entry name" value="REVERSE TRANSCRIPTASE DOMAIN-CONTAINING PROTEIN"/>
    <property type="match status" value="1"/>
</dbReference>
<organism evidence="1 2">
    <name type="scientific">Periplaneta americana</name>
    <name type="common">American cockroach</name>
    <name type="synonym">Blatta americana</name>
    <dbReference type="NCBI Taxonomy" id="6978"/>
    <lineage>
        <taxon>Eukaryota</taxon>
        <taxon>Metazoa</taxon>
        <taxon>Ecdysozoa</taxon>
        <taxon>Arthropoda</taxon>
        <taxon>Hexapoda</taxon>
        <taxon>Insecta</taxon>
        <taxon>Pterygota</taxon>
        <taxon>Neoptera</taxon>
        <taxon>Polyneoptera</taxon>
        <taxon>Dictyoptera</taxon>
        <taxon>Blattodea</taxon>
        <taxon>Blattoidea</taxon>
        <taxon>Blattidae</taxon>
        <taxon>Blattinae</taxon>
        <taxon>Periplaneta</taxon>
    </lineage>
</organism>
<keyword evidence="2" id="KW-1185">Reference proteome</keyword>
<evidence type="ECO:0008006" key="3">
    <source>
        <dbReference type="Google" id="ProtNLM"/>
    </source>
</evidence>
<reference evidence="1 2" key="1">
    <citation type="journal article" date="2022" name="Allergy">
        <title>Genome assembly and annotation of Periplaneta americana reveal a comprehensive cockroach allergen profile.</title>
        <authorList>
            <person name="Wang L."/>
            <person name="Xiong Q."/>
            <person name="Saelim N."/>
            <person name="Wang L."/>
            <person name="Nong W."/>
            <person name="Wan A.T."/>
            <person name="Shi M."/>
            <person name="Liu X."/>
            <person name="Cao Q."/>
            <person name="Hui J.H.L."/>
            <person name="Sookrung N."/>
            <person name="Leung T.F."/>
            <person name="Tungtrongchitr A."/>
            <person name="Tsui S.K.W."/>
        </authorList>
    </citation>
    <scope>NUCLEOTIDE SEQUENCE [LARGE SCALE GENOMIC DNA]</scope>
    <source>
        <strain evidence="1">PWHHKU_190912</strain>
    </source>
</reference>